<proteinExistence type="predicted"/>
<sequence>MKDIIDKNYFINKLSRDKEIIDLISKQSDKQNVNFFENLKKIKDILHLKNQTDKKILDEYEKLIIIPTGTEETLIRELNQFNKEMYDNLPEHYIIDFDKTLTTDTNSKLDISKINNSKKIKKDYKKNILNLSNPYIQDSSIAFDEQEHKEIDPYVEKTIHNFEDLFNNDSLTKDNQNYINNLLDDNQESFNLVKSTEQIYAQSIEEKEKMISEIRESLVDGNYGKLNLTKPLSISTARYMRKLASLKKGFIKSYGGELFKKISEWVHKEEVMFENMDRAQKIDKLAKQKIKLINKKNSK</sequence>
<dbReference type="Proteomes" id="UP000231823">
    <property type="component" value="Chromosome"/>
</dbReference>
<evidence type="ECO:0000313" key="1">
    <source>
        <dbReference type="EMBL" id="AUB31650.1"/>
    </source>
</evidence>
<dbReference type="EMBL" id="CP025057">
    <property type="protein sequence ID" value="AUB31650.1"/>
    <property type="molecule type" value="Genomic_DNA"/>
</dbReference>
<protein>
    <submittedName>
        <fullName evidence="1">Uncharacterized protein</fullName>
    </submittedName>
</protein>
<dbReference type="KEGG" id="sfz:SFLOR_v1c05980"/>
<name>A0A2K8SFP4_9MOLU</name>
<accession>A0A2K8SFP4</accession>
<dbReference type="OrthoDB" id="389317at2"/>
<reference evidence="1 2" key="1">
    <citation type="submission" date="2017-12" db="EMBL/GenBank/DDBJ databases">
        <title>Complete genome sequence of Spiroplasma floricola 23-6 (ATCC 29989).</title>
        <authorList>
            <person name="Tsai Y.-M."/>
            <person name="Wu P.-S."/>
            <person name="Lo W.-S."/>
            <person name="Kuo C.-H."/>
        </authorList>
    </citation>
    <scope>NUCLEOTIDE SEQUENCE [LARGE SCALE GENOMIC DNA]</scope>
    <source>
        <strain evidence="1 2">23-6</strain>
    </source>
</reference>
<dbReference type="RefSeq" id="WP_100916628.1">
    <property type="nucleotide sequence ID" value="NZ_CP025057.1"/>
</dbReference>
<keyword evidence="2" id="KW-1185">Reference proteome</keyword>
<dbReference type="AlphaFoldDB" id="A0A2K8SFP4"/>
<evidence type="ECO:0000313" key="2">
    <source>
        <dbReference type="Proteomes" id="UP000231823"/>
    </source>
</evidence>
<gene>
    <name evidence="1" type="ORF">SFLOR_v1c05980</name>
</gene>
<organism evidence="1 2">
    <name type="scientific">Spiroplasma floricola 23-6</name>
    <dbReference type="NCBI Taxonomy" id="1336749"/>
    <lineage>
        <taxon>Bacteria</taxon>
        <taxon>Bacillati</taxon>
        <taxon>Mycoplasmatota</taxon>
        <taxon>Mollicutes</taxon>
        <taxon>Entomoplasmatales</taxon>
        <taxon>Spiroplasmataceae</taxon>
        <taxon>Spiroplasma</taxon>
    </lineage>
</organism>